<dbReference type="AlphaFoldDB" id="A0A9Q0MHF8"/>
<keyword evidence="3" id="KW-1003">Cell membrane</keyword>
<reference evidence="12" key="1">
    <citation type="submission" date="2022-12" db="EMBL/GenBank/DDBJ databases">
        <title>Genome assemblies of Blomia tropicalis.</title>
        <authorList>
            <person name="Cui Y."/>
        </authorList>
    </citation>
    <scope>NUCLEOTIDE SEQUENCE</scope>
    <source>
        <tissue evidence="12">Adult mites</tissue>
    </source>
</reference>
<evidence type="ECO:0000256" key="9">
    <source>
        <dbReference type="ARBA" id="ARBA00023224"/>
    </source>
</evidence>
<feature type="transmembrane region" description="Helical" evidence="10">
    <location>
        <begin position="484"/>
        <end position="505"/>
    </location>
</feature>
<keyword evidence="5 10" id="KW-1133">Transmembrane helix</keyword>
<dbReference type="PRINTS" id="PR00237">
    <property type="entry name" value="GPCRRHODOPSN"/>
</dbReference>
<keyword evidence="7 10" id="KW-0472">Membrane</keyword>
<dbReference type="InterPro" id="IPR017452">
    <property type="entry name" value="GPCR_Rhodpsn_7TM"/>
</dbReference>
<keyword evidence="8" id="KW-0675">Receptor</keyword>
<dbReference type="InterPro" id="IPR050569">
    <property type="entry name" value="TAAR"/>
</dbReference>
<dbReference type="SUPFAM" id="SSF81321">
    <property type="entry name" value="Family A G protein-coupled receptor-like"/>
    <property type="match status" value="1"/>
</dbReference>
<dbReference type="GO" id="GO:0005886">
    <property type="term" value="C:plasma membrane"/>
    <property type="evidence" value="ECO:0007669"/>
    <property type="project" value="UniProtKB-SubCell"/>
</dbReference>
<comment type="caution">
    <text evidence="12">The sequence shown here is derived from an EMBL/GenBank/DDBJ whole genome shotgun (WGS) entry which is preliminary data.</text>
</comment>
<accession>A0A9Q0MHF8</accession>
<dbReference type="InterPro" id="IPR000276">
    <property type="entry name" value="GPCR_Rhodpsn"/>
</dbReference>
<evidence type="ECO:0000256" key="3">
    <source>
        <dbReference type="ARBA" id="ARBA00022475"/>
    </source>
</evidence>
<dbReference type="OMA" id="CWMPAVL"/>
<feature type="transmembrane region" description="Helical" evidence="10">
    <location>
        <begin position="110"/>
        <end position="137"/>
    </location>
</feature>
<comment type="subcellular location">
    <subcellularLocation>
        <location evidence="1">Cell membrane</location>
        <topology evidence="1">Multi-pass membrane protein</topology>
    </subcellularLocation>
</comment>
<keyword evidence="9" id="KW-0807">Transducer</keyword>
<dbReference type="EMBL" id="JAPWDV010000001">
    <property type="protein sequence ID" value="KAJ6225544.1"/>
    <property type="molecule type" value="Genomic_DNA"/>
</dbReference>
<feature type="transmembrane region" description="Helical" evidence="10">
    <location>
        <begin position="66"/>
        <end position="90"/>
    </location>
</feature>
<feature type="transmembrane region" description="Helical" evidence="10">
    <location>
        <begin position="200"/>
        <end position="222"/>
    </location>
</feature>
<name>A0A9Q0MHF8_BLOTA</name>
<evidence type="ECO:0000313" key="13">
    <source>
        <dbReference type="Proteomes" id="UP001142055"/>
    </source>
</evidence>
<sequence>MSFCDNLTLLVKYGDTNVDDTEWRVLLYKILVPILLVGCLISLFLNAILVAVGSMSRNGIRSRSPILVLSLNLAATDGLASFLMGIGLVLNSFLPVVLNVNMAGNRIECIILALELLRMTALIASAMHLLALALVHYKGIANPLHYRSVIFCSQHRTRSIHLMTIICWIVPALFFSMYFSTIPCQGFLTSNCRSEFILTFRYRSIVMVAFFIPLILMSFLYLRIFAIIKRHQAQRAIQRQQSYHISDQSHTLFETPKKTETIVKNCAQDGKFQTNIPDYIIRPINKKNMTESPEMSPKRQMCLAPKYDRSLSSSGVAETYITPTNHSQHQQQHHHHHRNYSIGHNFTKFHCKCKLNDSGHDASCNTRDNDSNQSKTINVTNLKCRPMRSSHTHSINEQINKSTNTISLRSFRSNGSTHTRQLHYASISYENNPSGGGHAKALFTTLLILGTYLICWMPAVLYFAFTCVDHCPFPITQINLKWRIIFSFIANGLVILKALVDPFIYTYRMKEMKSALNRCFAKHSFFGLICPKYEENRHRYSQQNSNSGSSTSNRVKTIQSNMNVKGIQGKVTEEQIRRAINFNELSSTESMVANPNLTSKTDEGSFQKVDNHFELQQINKLILK</sequence>
<evidence type="ECO:0000256" key="2">
    <source>
        <dbReference type="ARBA" id="ARBA00010663"/>
    </source>
</evidence>
<gene>
    <name evidence="12" type="ORF">RDWZM_004089</name>
</gene>
<dbReference type="PANTHER" id="PTHR24249">
    <property type="entry name" value="HISTAMINE RECEPTOR-RELATED G-PROTEIN COUPLED RECEPTOR"/>
    <property type="match status" value="1"/>
</dbReference>
<evidence type="ECO:0000313" key="12">
    <source>
        <dbReference type="EMBL" id="KAJ6225544.1"/>
    </source>
</evidence>
<evidence type="ECO:0000256" key="5">
    <source>
        <dbReference type="ARBA" id="ARBA00022989"/>
    </source>
</evidence>
<dbReference type="PANTHER" id="PTHR24249:SF418">
    <property type="entry name" value="G-PROTEIN COUPLED RECEPTORS FAMILY 1 PROFILE DOMAIN-CONTAINING PROTEIN"/>
    <property type="match status" value="1"/>
</dbReference>
<evidence type="ECO:0000256" key="1">
    <source>
        <dbReference type="ARBA" id="ARBA00004651"/>
    </source>
</evidence>
<dbReference type="Proteomes" id="UP001142055">
    <property type="component" value="Chromosome 1"/>
</dbReference>
<dbReference type="Gene3D" id="1.20.1070.10">
    <property type="entry name" value="Rhodopsin 7-helix transmembrane proteins"/>
    <property type="match status" value="2"/>
</dbReference>
<organism evidence="12 13">
    <name type="scientific">Blomia tropicalis</name>
    <name type="common">Mite</name>
    <dbReference type="NCBI Taxonomy" id="40697"/>
    <lineage>
        <taxon>Eukaryota</taxon>
        <taxon>Metazoa</taxon>
        <taxon>Ecdysozoa</taxon>
        <taxon>Arthropoda</taxon>
        <taxon>Chelicerata</taxon>
        <taxon>Arachnida</taxon>
        <taxon>Acari</taxon>
        <taxon>Acariformes</taxon>
        <taxon>Sarcoptiformes</taxon>
        <taxon>Astigmata</taxon>
        <taxon>Glycyphagoidea</taxon>
        <taxon>Echimyopodidae</taxon>
        <taxon>Blomia</taxon>
    </lineage>
</organism>
<dbReference type="CDD" id="cd00637">
    <property type="entry name" value="7tm_classA_rhodopsin-like"/>
    <property type="match status" value="1"/>
</dbReference>
<protein>
    <recommendedName>
        <fullName evidence="11">G-protein coupled receptors family 1 profile domain-containing protein</fullName>
    </recommendedName>
</protein>
<feature type="transmembrane region" description="Helical" evidence="10">
    <location>
        <begin position="30"/>
        <end position="54"/>
    </location>
</feature>
<feature type="transmembrane region" description="Helical" evidence="10">
    <location>
        <begin position="441"/>
        <end position="464"/>
    </location>
</feature>
<evidence type="ECO:0000256" key="7">
    <source>
        <dbReference type="ARBA" id="ARBA00023136"/>
    </source>
</evidence>
<feature type="transmembrane region" description="Helical" evidence="10">
    <location>
        <begin position="158"/>
        <end position="180"/>
    </location>
</feature>
<evidence type="ECO:0000256" key="6">
    <source>
        <dbReference type="ARBA" id="ARBA00023040"/>
    </source>
</evidence>
<evidence type="ECO:0000256" key="8">
    <source>
        <dbReference type="ARBA" id="ARBA00023170"/>
    </source>
</evidence>
<dbReference type="PROSITE" id="PS50262">
    <property type="entry name" value="G_PROTEIN_RECEP_F1_2"/>
    <property type="match status" value="1"/>
</dbReference>
<keyword evidence="4 10" id="KW-0812">Transmembrane</keyword>
<dbReference type="Pfam" id="PF00001">
    <property type="entry name" value="7tm_1"/>
    <property type="match status" value="1"/>
</dbReference>
<keyword evidence="13" id="KW-1185">Reference proteome</keyword>
<keyword evidence="6" id="KW-0297">G-protein coupled receptor</keyword>
<evidence type="ECO:0000256" key="10">
    <source>
        <dbReference type="SAM" id="Phobius"/>
    </source>
</evidence>
<comment type="similarity">
    <text evidence="2">Belongs to the G-protein coupled receptor 1 family.</text>
</comment>
<dbReference type="GO" id="GO:0004930">
    <property type="term" value="F:G protein-coupled receptor activity"/>
    <property type="evidence" value="ECO:0007669"/>
    <property type="project" value="UniProtKB-KW"/>
</dbReference>
<feature type="domain" description="G-protein coupled receptors family 1 profile" evidence="11">
    <location>
        <begin position="45"/>
        <end position="505"/>
    </location>
</feature>
<evidence type="ECO:0000259" key="11">
    <source>
        <dbReference type="PROSITE" id="PS50262"/>
    </source>
</evidence>
<evidence type="ECO:0000256" key="4">
    <source>
        <dbReference type="ARBA" id="ARBA00022692"/>
    </source>
</evidence>
<proteinExistence type="inferred from homology"/>